<protein>
    <submittedName>
        <fullName evidence="9">Nicotinamide riboside transporter PnuC</fullName>
    </submittedName>
</protein>
<keyword evidence="4" id="KW-1003">Cell membrane</keyword>
<sequence length="225" mass="24317">MNWADASISVFGLPVKWTDLLGNVFAVATVLFAMRRSIWTWPVQFTGAVLLFIASVSAHVTGNALKQVLFGALAVYGWWKWRQGTQGGQNLAVRPARAGERIGLAAAMIGGTAVVAGVFYAAWAWFQLPLSWGVHAPAPESYFLVAADAYIFVGGAVATWAQGRALVDFWVVWMAVDLVGVPLLFRSGLYVSGAVYGVFFVLVLVGFAKWLREYRTSVNPVAVAA</sequence>
<organism evidence="9 10">
    <name type="scientific">Nonomuraea typhae</name>
    <dbReference type="NCBI Taxonomy" id="2603600"/>
    <lineage>
        <taxon>Bacteria</taxon>
        <taxon>Bacillati</taxon>
        <taxon>Actinomycetota</taxon>
        <taxon>Actinomycetes</taxon>
        <taxon>Streptosporangiales</taxon>
        <taxon>Streptosporangiaceae</taxon>
        <taxon>Nonomuraea</taxon>
    </lineage>
</organism>
<gene>
    <name evidence="9" type="ORF">ACIBG2_08980</name>
</gene>
<evidence type="ECO:0000313" key="9">
    <source>
        <dbReference type="EMBL" id="MFI6497505.1"/>
    </source>
</evidence>
<keyword evidence="7 8" id="KW-0472">Membrane</keyword>
<evidence type="ECO:0000256" key="6">
    <source>
        <dbReference type="ARBA" id="ARBA00022989"/>
    </source>
</evidence>
<accession>A0ABW7YNM8</accession>
<evidence type="ECO:0000256" key="1">
    <source>
        <dbReference type="ARBA" id="ARBA00004651"/>
    </source>
</evidence>
<feature type="transmembrane region" description="Helical" evidence="8">
    <location>
        <begin position="17"/>
        <end position="34"/>
    </location>
</feature>
<proteinExistence type="inferred from homology"/>
<comment type="subcellular location">
    <subcellularLocation>
        <location evidence="1">Cell membrane</location>
        <topology evidence="1">Multi-pass membrane protein</topology>
    </subcellularLocation>
</comment>
<name>A0ABW7YNM8_9ACTN</name>
<feature type="transmembrane region" description="Helical" evidence="8">
    <location>
        <begin position="167"/>
        <end position="185"/>
    </location>
</feature>
<feature type="transmembrane region" description="Helical" evidence="8">
    <location>
        <begin position="102"/>
        <end position="126"/>
    </location>
</feature>
<dbReference type="InterPro" id="IPR006419">
    <property type="entry name" value="NMN_transpt_PnuC"/>
</dbReference>
<evidence type="ECO:0000256" key="8">
    <source>
        <dbReference type="SAM" id="Phobius"/>
    </source>
</evidence>
<keyword evidence="6 8" id="KW-1133">Transmembrane helix</keyword>
<dbReference type="PANTHER" id="PTHR36122:SF2">
    <property type="entry name" value="NICOTINAMIDE RIBOSIDE TRANSPORTER PNUC"/>
    <property type="match status" value="1"/>
</dbReference>
<evidence type="ECO:0000256" key="4">
    <source>
        <dbReference type="ARBA" id="ARBA00022475"/>
    </source>
</evidence>
<dbReference type="Pfam" id="PF04973">
    <property type="entry name" value="NMN_transporter"/>
    <property type="match status" value="1"/>
</dbReference>
<feature type="transmembrane region" description="Helical" evidence="8">
    <location>
        <begin position="41"/>
        <end position="58"/>
    </location>
</feature>
<dbReference type="PANTHER" id="PTHR36122">
    <property type="entry name" value="NICOTINAMIDE RIBOSIDE TRANSPORTER PNUC"/>
    <property type="match status" value="1"/>
</dbReference>
<keyword evidence="10" id="KW-1185">Reference proteome</keyword>
<evidence type="ECO:0000256" key="2">
    <source>
        <dbReference type="ARBA" id="ARBA00006669"/>
    </source>
</evidence>
<comment type="similarity">
    <text evidence="2">Belongs to the nicotinamide ribonucleoside (NR) uptake permease (TC 4.B.1) family.</text>
</comment>
<evidence type="ECO:0000313" key="10">
    <source>
        <dbReference type="Proteomes" id="UP001612741"/>
    </source>
</evidence>
<comment type="caution">
    <text evidence="9">The sequence shown here is derived from an EMBL/GenBank/DDBJ whole genome shotgun (WGS) entry which is preliminary data.</text>
</comment>
<dbReference type="EMBL" id="JBITGY010000002">
    <property type="protein sequence ID" value="MFI6497505.1"/>
    <property type="molecule type" value="Genomic_DNA"/>
</dbReference>
<keyword evidence="5 8" id="KW-0812">Transmembrane</keyword>
<evidence type="ECO:0000256" key="5">
    <source>
        <dbReference type="ARBA" id="ARBA00022692"/>
    </source>
</evidence>
<dbReference type="RefSeq" id="WP_397080379.1">
    <property type="nucleotide sequence ID" value="NZ_JBITGY010000002.1"/>
</dbReference>
<keyword evidence="3" id="KW-0813">Transport</keyword>
<evidence type="ECO:0000256" key="7">
    <source>
        <dbReference type="ARBA" id="ARBA00023136"/>
    </source>
</evidence>
<dbReference type="Proteomes" id="UP001612741">
    <property type="component" value="Unassembled WGS sequence"/>
</dbReference>
<feature type="transmembrane region" description="Helical" evidence="8">
    <location>
        <begin position="191"/>
        <end position="211"/>
    </location>
</feature>
<evidence type="ECO:0000256" key="3">
    <source>
        <dbReference type="ARBA" id="ARBA00022448"/>
    </source>
</evidence>
<reference evidence="9 10" key="1">
    <citation type="submission" date="2024-10" db="EMBL/GenBank/DDBJ databases">
        <title>The Natural Products Discovery Center: Release of the First 8490 Sequenced Strains for Exploring Actinobacteria Biosynthetic Diversity.</title>
        <authorList>
            <person name="Kalkreuter E."/>
            <person name="Kautsar S.A."/>
            <person name="Yang D."/>
            <person name="Bader C.D."/>
            <person name="Teijaro C.N."/>
            <person name="Fluegel L."/>
            <person name="Davis C.M."/>
            <person name="Simpson J.R."/>
            <person name="Lauterbach L."/>
            <person name="Steele A.D."/>
            <person name="Gui C."/>
            <person name="Meng S."/>
            <person name="Li G."/>
            <person name="Viehrig K."/>
            <person name="Ye F."/>
            <person name="Su P."/>
            <person name="Kiefer A.F."/>
            <person name="Nichols A."/>
            <person name="Cepeda A.J."/>
            <person name="Yan W."/>
            <person name="Fan B."/>
            <person name="Jiang Y."/>
            <person name="Adhikari A."/>
            <person name="Zheng C.-J."/>
            <person name="Schuster L."/>
            <person name="Cowan T.M."/>
            <person name="Smanski M.J."/>
            <person name="Chevrette M.G."/>
            <person name="De Carvalho L.P.S."/>
            <person name="Shen B."/>
        </authorList>
    </citation>
    <scope>NUCLEOTIDE SEQUENCE [LARGE SCALE GENOMIC DNA]</scope>
    <source>
        <strain evidence="9 10">NPDC050545</strain>
    </source>
</reference>
<feature type="transmembrane region" description="Helical" evidence="8">
    <location>
        <begin position="141"/>
        <end position="160"/>
    </location>
</feature>